<reference evidence="1" key="1">
    <citation type="submission" date="2022-08" db="EMBL/GenBank/DDBJ databases">
        <title>Genome sequencing of Pelomonas sp. UHG3.</title>
        <authorList>
            <person name="So Y."/>
        </authorList>
    </citation>
    <scope>NUCLEOTIDE SEQUENCE</scope>
    <source>
        <strain evidence="1">UHG3</strain>
    </source>
</reference>
<evidence type="ECO:0000313" key="2">
    <source>
        <dbReference type="Proteomes" id="UP001076464"/>
    </source>
</evidence>
<sequence>MTRVRFKEQVLQAREEAIVASVNRLLAEKGFEAMTVDEVVADVGIGKASLYKHFTSKEELAAAAMVKVLDRALDELARLRSLPLNAVQRLGAVARWAYEQQIAGQMPALPSQSSALRTVLMGDKVYVDRLMKLSDELGAWILEAQQDGQLDATLPPELVLYQLYARACDPVLGALRASGAYTDAQVVDWLVAHCLRGMGAKTGF</sequence>
<dbReference type="EMBL" id="JAPPUY010000003">
    <property type="protein sequence ID" value="MCY4746112.1"/>
    <property type="molecule type" value="Genomic_DNA"/>
</dbReference>
<evidence type="ECO:0000313" key="1">
    <source>
        <dbReference type="EMBL" id="MCY4746112.1"/>
    </source>
</evidence>
<comment type="caution">
    <text evidence="1">The sequence shown here is derived from an EMBL/GenBank/DDBJ whole genome shotgun (WGS) entry which is preliminary data.</text>
</comment>
<protein>
    <submittedName>
        <fullName evidence="1">Helix-turn-helix domain containing protein</fullName>
    </submittedName>
</protein>
<gene>
    <name evidence="1" type="ORF">NYO99_14085</name>
</gene>
<accession>A0ACC6CCL6</accession>
<dbReference type="Proteomes" id="UP001076464">
    <property type="component" value="Unassembled WGS sequence"/>
</dbReference>
<keyword evidence="2" id="KW-1185">Reference proteome</keyword>
<proteinExistence type="predicted"/>
<organism evidence="1 2">
    <name type="scientific">Roseateles hydrophilus</name>
    <dbReference type="NCBI Taxonomy" id="2975054"/>
    <lineage>
        <taxon>Bacteria</taxon>
        <taxon>Pseudomonadati</taxon>
        <taxon>Pseudomonadota</taxon>
        <taxon>Betaproteobacteria</taxon>
        <taxon>Burkholderiales</taxon>
        <taxon>Sphaerotilaceae</taxon>
        <taxon>Roseateles</taxon>
    </lineage>
</organism>
<name>A0ACC6CCL6_9BURK</name>